<organism evidence="1 2">
    <name type="scientific">Carassius auratus</name>
    <name type="common">Goldfish</name>
    <dbReference type="NCBI Taxonomy" id="7957"/>
    <lineage>
        <taxon>Eukaryota</taxon>
        <taxon>Metazoa</taxon>
        <taxon>Chordata</taxon>
        <taxon>Craniata</taxon>
        <taxon>Vertebrata</taxon>
        <taxon>Euteleostomi</taxon>
        <taxon>Actinopterygii</taxon>
        <taxon>Neopterygii</taxon>
        <taxon>Teleostei</taxon>
        <taxon>Ostariophysi</taxon>
        <taxon>Cypriniformes</taxon>
        <taxon>Cyprinidae</taxon>
        <taxon>Cyprininae</taxon>
        <taxon>Carassius</taxon>
    </lineage>
</organism>
<name>A0A6P6P5A6_CARAU</name>
<dbReference type="Proteomes" id="UP000515129">
    <property type="component" value="Chromosome 6"/>
</dbReference>
<dbReference type="KEGG" id="caua:113094939"/>
<dbReference type="RefSeq" id="XP_026116326.1">
    <property type="nucleotide sequence ID" value="XM_026260541.1"/>
</dbReference>
<gene>
    <name evidence="2" type="primary">ghrl</name>
</gene>
<evidence type="ECO:0000313" key="2">
    <source>
        <dbReference type="RefSeq" id="XP_026116326.1"/>
    </source>
</evidence>
<dbReference type="AlphaFoldDB" id="A0A6P6P5A6"/>
<dbReference type="OrthoDB" id="9942170at2759"/>
<dbReference type="CTD" id="51738"/>
<accession>A0A6P6P5A6</accession>
<evidence type="ECO:0000313" key="1">
    <source>
        <dbReference type="Proteomes" id="UP000515129"/>
    </source>
</evidence>
<keyword evidence="1" id="KW-1185">Reference proteome</keyword>
<sequence>MAEAARCYSFHGGINDRKHPEVSHGGHISIEDLRIALKDDTNVVQIRRDFERLGRHYELKILDHLTNNIPNYPTPIEFHISEVTHVTNNDHLLEIMASGGFKAHEKFSWWSVKIDEGSIKAAEERYLEKVFPKRSQEQKERQEPFLYKFTISPAFHIDKSRYGNFRFTFPLKELMETYKEQMCRGQDPVLREYKTVFYRQEIMYVVLVHSPKDNESFENFPKIEKSSFVDYEGNQIVWKAQAIGDAINFKLVLNTEDRIATAELVLDRFYVWDHVSLAFHFDDVLRFPRETLQKSITCCKLDKINLAKGRTCSSLGEAEEMLSKYLM</sequence>
<proteinExistence type="predicted"/>
<reference evidence="2" key="1">
    <citation type="submission" date="2025-08" db="UniProtKB">
        <authorList>
            <consortium name="RefSeq"/>
        </authorList>
    </citation>
    <scope>IDENTIFICATION</scope>
    <source>
        <strain evidence="2">Wakin</strain>
        <tissue evidence="2">Muscle</tissue>
    </source>
</reference>
<protein>
    <submittedName>
        <fullName evidence="2">Ghrelin isoform X1</fullName>
    </submittedName>
</protein>